<dbReference type="RefSeq" id="WP_179954805.1">
    <property type="nucleotide sequence ID" value="NZ_AP019736.1"/>
</dbReference>
<evidence type="ECO:0000313" key="2">
    <source>
        <dbReference type="EMBL" id="BBL07177.1"/>
    </source>
</evidence>
<keyword evidence="3" id="KW-1185">Reference proteome</keyword>
<feature type="signal peptide" evidence="1">
    <location>
        <begin position="1"/>
        <end position="24"/>
    </location>
</feature>
<organism evidence="2 3">
    <name type="scientific">Alistipes dispar</name>
    <dbReference type="NCBI Taxonomy" id="2585119"/>
    <lineage>
        <taxon>Bacteria</taxon>
        <taxon>Pseudomonadati</taxon>
        <taxon>Bacteroidota</taxon>
        <taxon>Bacteroidia</taxon>
        <taxon>Bacteroidales</taxon>
        <taxon>Rikenellaceae</taxon>
        <taxon>Alistipes</taxon>
    </lineage>
</organism>
<reference evidence="3" key="1">
    <citation type="submission" date="2019-06" db="EMBL/GenBank/DDBJ databases">
        <title>Alistipes onderdonkii subsp. vulgaris subsp. nov., Alistipes dispar sp. nov. and Alistipes communis sp. nov., isolated from human faeces, and creation of Alistipes onderdonkii subsp. onderdonkii subsp. nov.</title>
        <authorList>
            <person name="Sakamoto M."/>
            <person name="Ikeyama N."/>
            <person name="Ogata Y."/>
            <person name="Suda W."/>
            <person name="Iino T."/>
            <person name="Hattori M."/>
            <person name="Ohkuma M."/>
        </authorList>
    </citation>
    <scope>NUCLEOTIDE SEQUENCE [LARGE SCALE GENOMIC DNA]</scope>
    <source>
        <strain evidence="3">5CPEGH6</strain>
    </source>
</reference>
<sequence>MQVKNTLIKLLVAAAALFPAAVWAQTSSINAFSPYTMYGIGELNTPGTLPMRSMGGVGVAMRSTGVVNLLNPAAYSSIPQKTFLFNFGLEGQNYYNSQTVAGQSKSTAYNTFNFHDIAFQMPVARKLGLGFSLTPYSSVGYRTKYYHEYDPSDPVWGNVGRVQYNYEGEGDVTEVKLGLGWEVFKNFSVGVAAQYYWGSIDRTFTMTPTAITGEGTYTSSVGLDNYSISSVKGQVGVQWSPVLTQKRILTIGAAFDIGGDLNPEVTKRIYVGDIYNTTVKGDTTHLKMVLPRQLSAGIYYQTAKWAVGVDYAYQNWGDSNTATEMTGVSGSGDARTSYEVAYTNTSTFKVGVEYTPSRYDVRSFLKRWSYRAGFRYGYHNQTFNGDRLAQYAVTAGFGIPVKLWAISSIDVGVEYGRRGYNVAERVGLVRQQYFKFAVGFTLFAGAQENGEYWFSRPKYD</sequence>
<proteinExistence type="predicted"/>
<keyword evidence="1" id="KW-0732">Signal</keyword>
<dbReference type="SUPFAM" id="SSF56935">
    <property type="entry name" value="Porins"/>
    <property type="match status" value="1"/>
</dbReference>
<dbReference type="Proteomes" id="UP000319374">
    <property type="component" value="Chromosome"/>
</dbReference>
<accession>A0A4Y1X1J0</accession>
<dbReference type="Gene3D" id="2.40.160.60">
    <property type="entry name" value="Outer membrane protein transport protein (OMPP1/FadL/TodX)"/>
    <property type="match status" value="1"/>
</dbReference>
<protein>
    <submittedName>
        <fullName evidence="2">Membrane protein</fullName>
    </submittedName>
</protein>
<gene>
    <name evidence="2" type="ORF">A5CPEGH6_18150</name>
</gene>
<evidence type="ECO:0000256" key="1">
    <source>
        <dbReference type="SAM" id="SignalP"/>
    </source>
</evidence>
<dbReference type="KEGG" id="ada:A5CPEGH6_18150"/>
<evidence type="ECO:0000313" key="3">
    <source>
        <dbReference type="Proteomes" id="UP000319374"/>
    </source>
</evidence>
<dbReference type="EMBL" id="AP019736">
    <property type="protein sequence ID" value="BBL07177.1"/>
    <property type="molecule type" value="Genomic_DNA"/>
</dbReference>
<feature type="chain" id="PRO_5021268038" evidence="1">
    <location>
        <begin position="25"/>
        <end position="460"/>
    </location>
</feature>
<dbReference type="GeneID" id="98673800"/>
<dbReference type="AlphaFoldDB" id="A0A4Y1X1J0"/>
<name>A0A4Y1X1J0_9BACT</name>